<sequence length="59" mass="6078">MEHVAHRSAQHRQNGHGDHQTDDRVGQRDAQCDSAGGNKDGQGSEAVGTGVQAVGDQGG</sequence>
<protein>
    <submittedName>
        <fullName evidence="2">Uncharacterized protein</fullName>
    </submittedName>
</protein>
<evidence type="ECO:0000313" key="3">
    <source>
        <dbReference type="Proteomes" id="UP000516380"/>
    </source>
</evidence>
<dbReference type="Proteomes" id="UP000516380">
    <property type="component" value="Chromosome"/>
</dbReference>
<feature type="compositionally biased region" description="Basic and acidic residues" evidence="1">
    <location>
        <begin position="15"/>
        <end position="31"/>
    </location>
</feature>
<dbReference type="AlphaFoldDB" id="A0A7G1IQM7"/>
<evidence type="ECO:0000256" key="1">
    <source>
        <dbReference type="SAM" id="MobiDB-lite"/>
    </source>
</evidence>
<evidence type="ECO:0000313" key="2">
    <source>
        <dbReference type="EMBL" id="BCI92199.1"/>
    </source>
</evidence>
<gene>
    <name evidence="2" type="ORF">NIIDMKKI_74050</name>
</gene>
<feature type="compositionally biased region" description="Basic residues" evidence="1">
    <location>
        <begin position="1"/>
        <end position="14"/>
    </location>
</feature>
<proteinExistence type="predicted"/>
<reference evidence="2 3" key="1">
    <citation type="submission" date="2020-07" db="EMBL/GenBank/DDBJ databases">
        <title>Mycobacterium kansasii (former subtype) with zoonotic potential isolated from diseased indoor pet cat, Japan.</title>
        <authorList>
            <person name="Fukano H."/>
            <person name="Terazono T."/>
            <person name="Hoshino Y."/>
        </authorList>
    </citation>
    <scope>NUCLEOTIDE SEQUENCE [LARGE SCALE GENOMIC DNA]</scope>
    <source>
        <strain evidence="2 3">Kuro-I</strain>
    </source>
</reference>
<keyword evidence="3" id="KW-1185">Reference proteome</keyword>
<dbReference type="EMBL" id="AP023343">
    <property type="protein sequence ID" value="BCI92199.1"/>
    <property type="molecule type" value="Genomic_DNA"/>
</dbReference>
<organism evidence="2 3">
    <name type="scientific">Mycobacterium kansasii</name>
    <dbReference type="NCBI Taxonomy" id="1768"/>
    <lineage>
        <taxon>Bacteria</taxon>
        <taxon>Bacillati</taxon>
        <taxon>Actinomycetota</taxon>
        <taxon>Actinomycetes</taxon>
        <taxon>Mycobacteriales</taxon>
        <taxon>Mycobacteriaceae</taxon>
        <taxon>Mycobacterium</taxon>
    </lineage>
</organism>
<feature type="region of interest" description="Disordered" evidence="1">
    <location>
        <begin position="1"/>
        <end position="59"/>
    </location>
</feature>
<name>A0A7G1IQM7_MYCKA</name>
<accession>A0A7G1IQM7</accession>